<dbReference type="Pfam" id="PF02668">
    <property type="entry name" value="TauD"/>
    <property type="match status" value="1"/>
</dbReference>
<feature type="compositionally biased region" description="Basic and acidic residues" evidence="2">
    <location>
        <begin position="9"/>
        <end position="27"/>
    </location>
</feature>
<dbReference type="Proteomes" id="UP000617355">
    <property type="component" value="Unassembled WGS sequence"/>
</dbReference>
<proteinExistence type="predicted"/>
<protein>
    <recommendedName>
        <fullName evidence="3">TauD/TfdA-like domain-containing protein</fullName>
    </recommendedName>
</protein>
<dbReference type="InterPro" id="IPR042098">
    <property type="entry name" value="TauD-like_sf"/>
</dbReference>
<dbReference type="InterPro" id="IPR003819">
    <property type="entry name" value="TauD/TfdA-like"/>
</dbReference>
<comment type="caution">
    <text evidence="4">The sequence shown here is derived from an EMBL/GenBank/DDBJ whole genome shotgun (WGS) entry which is preliminary data.</text>
</comment>
<evidence type="ECO:0000259" key="3">
    <source>
        <dbReference type="Pfam" id="PF02668"/>
    </source>
</evidence>
<evidence type="ECO:0000313" key="5">
    <source>
        <dbReference type="Proteomes" id="UP000617355"/>
    </source>
</evidence>
<dbReference type="SUPFAM" id="SSF51197">
    <property type="entry name" value="Clavaminate synthase-like"/>
    <property type="match status" value="1"/>
</dbReference>
<sequence>MLQVRKKQKDITDKKDRDIQSREDHAINTHPDNRFLWQTPKADDFYRIWRDARLSAAENAKSAGFVEISNLANPTEAEKSELIRRCKAANLALYHVDDSENQRAGLRAFAEAMGLRIAEKHRSAGGDGIVALRESEAPSQKGYIPYSKRKMNWHTDGYYNAPEDRISAMVLHTARPAEDGGSNQLLDHTIAFIRLMDENPDYVTALMHPQAMTIPENREEDGSVRPVSVGPVFFADAETGEMQMRYTARTRSIEWRDDPLTREAVAFLQATLEKPDPMTISIRFGEGQGVLCNNVLHDRTGFDAEARAFSPRVVYRVRFHNRVKGSPR</sequence>
<gene>
    <name evidence="4" type="ORF">GCM10011358_03650</name>
</gene>
<feature type="region of interest" description="Disordered" evidence="2">
    <location>
        <begin position="1"/>
        <end position="27"/>
    </location>
</feature>
<evidence type="ECO:0000313" key="4">
    <source>
        <dbReference type="EMBL" id="GGD22389.1"/>
    </source>
</evidence>
<evidence type="ECO:0000256" key="2">
    <source>
        <dbReference type="SAM" id="MobiDB-lite"/>
    </source>
</evidence>
<dbReference type="EMBL" id="BMGI01000001">
    <property type="protein sequence ID" value="GGD22389.1"/>
    <property type="molecule type" value="Genomic_DNA"/>
</dbReference>
<name>A0ABQ1QBS6_9RHOB</name>
<feature type="domain" description="TauD/TfdA-like" evidence="3">
    <location>
        <begin position="102"/>
        <end position="307"/>
    </location>
</feature>
<reference evidence="5" key="1">
    <citation type="journal article" date="2019" name="Int. J. Syst. Evol. Microbiol.">
        <title>The Global Catalogue of Microorganisms (GCM) 10K type strain sequencing project: providing services to taxonomists for standard genome sequencing and annotation.</title>
        <authorList>
            <consortium name="The Broad Institute Genomics Platform"/>
            <consortium name="The Broad Institute Genome Sequencing Center for Infectious Disease"/>
            <person name="Wu L."/>
            <person name="Ma J."/>
        </authorList>
    </citation>
    <scope>NUCLEOTIDE SEQUENCE [LARGE SCALE GENOMIC DNA]</scope>
    <source>
        <strain evidence="5">CGMCC 1.12922</strain>
    </source>
</reference>
<organism evidence="4 5">
    <name type="scientific">Sinisalibacter lacisalsi</name>
    <dbReference type="NCBI Taxonomy" id="1526570"/>
    <lineage>
        <taxon>Bacteria</taxon>
        <taxon>Pseudomonadati</taxon>
        <taxon>Pseudomonadota</taxon>
        <taxon>Alphaproteobacteria</taxon>
        <taxon>Rhodobacterales</taxon>
        <taxon>Roseobacteraceae</taxon>
        <taxon>Sinisalibacter</taxon>
    </lineage>
</organism>
<keyword evidence="5" id="KW-1185">Reference proteome</keyword>
<evidence type="ECO:0000256" key="1">
    <source>
        <dbReference type="ARBA" id="ARBA00023002"/>
    </source>
</evidence>
<dbReference type="Gene3D" id="3.60.130.10">
    <property type="entry name" value="Clavaminate synthase-like"/>
    <property type="match status" value="1"/>
</dbReference>
<keyword evidence="1" id="KW-0560">Oxidoreductase</keyword>
<accession>A0ABQ1QBS6</accession>